<dbReference type="PANTHER" id="PTHR43570:SF20">
    <property type="entry name" value="ALDEHYDE DEHYDROGENASE ALDX-RELATED"/>
    <property type="match status" value="1"/>
</dbReference>
<evidence type="ECO:0000313" key="10">
    <source>
        <dbReference type="Proteomes" id="UP000537161"/>
    </source>
</evidence>
<dbReference type="InterPro" id="IPR029510">
    <property type="entry name" value="Ald_DH_CS_GLU"/>
</dbReference>
<dbReference type="InterPro" id="IPR012394">
    <property type="entry name" value="Aldehyde_DH_NAD(P)"/>
</dbReference>
<gene>
    <name evidence="9" type="ORF">FHR21_004113</name>
</gene>
<comment type="similarity">
    <text evidence="1 4 7">Belongs to the aldehyde dehydrogenase family.</text>
</comment>
<evidence type="ECO:0000256" key="6">
    <source>
        <dbReference type="PROSITE-ProRule" id="PRU10007"/>
    </source>
</evidence>
<protein>
    <recommendedName>
        <fullName evidence="4">Aldehyde dehydrogenase</fullName>
    </recommendedName>
</protein>
<dbReference type="EMBL" id="JACIJH010000026">
    <property type="protein sequence ID" value="MBB5708719.1"/>
    <property type="molecule type" value="Genomic_DNA"/>
</dbReference>
<evidence type="ECO:0000259" key="8">
    <source>
        <dbReference type="Pfam" id="PF00171"/>
    </source>
</evidence>
<dbReference type="InterPro" id="IPR016163">
    <property type="entry name" value="Ald_DH_C"/>
</dbReference>
<dbReference type="InterPro" id="IPR016161">
    <property type="entry name" value="Ald_DH/histidinol_DH"/>
</dbReference>
<reference evidence="9 10" key="1">
    <citation type="submission" date="2020-08" db="EMBL/GenBank/DDBJ databases">
        <title>Genomic Encyclopedia of Type Strains, Phase IV (KMG-IV): sequencing the most valuable type-strain genomes for metagenomic binning, comparative biology and taxonomic classification.</title>
        <authorList>
            <person name="Goeker M."/>
        </authorList>
    </citation>
    <scope>NUCLEOTIDE SEQUENCE [LARGE SCALE GENOMIC DNA]</scope>
    <source>
        <strain evidence="9 10">DSM 27163</strain>
    </source>
</reference>
<feature type="active site" evidence="5">
    <location>
        <position position="259"/>
    </location>
</feature>
<dbReference type="InterPro" id="IPR016162">
    <property type="entry name" value="Ald_DH_N"/>
</dbReference>
<comment type="caution">
    <text evidence="9">The sequence shown here is derived from an EMBL/GenBank/DDBJ whole genome shotgun (WGS) entry which is preliminary data.</text>
</comment>
<keyword evidence="2 4" id="KW-0560">Oxidoreductase</keyword>
<proteinExistence type="inferred from homology"/>
<keyword evidence="10" id="KW-1185">Reference proteome</keyword>
<evidence type="ECO:0000256" key="4">
    <source>
        <dbReference type="PIRNR" id="PIRNR036492"/>
    </source>
</evidence>
<keyword evidence="3" id="KW-0520">NAD</keyword>
<evidence type="ECO:0000256" key="5">
    <source>
        <dbReference type="PIRSR" id="PIRSR036492-1"/>
    </source>
</evidence>
<dbReference type="PROSITE" id="PS00687">
    <property type="entry name" value="ALDEHYDE_DEHYDR_GLU"/>
    <property type="match status" value="1"/>
</dbReference>
<dbReference type="CDD" id="cd07133">
    <property type="entry name" value="ALDH_CALDH_CalB"/>
    <property type="match status" value="1"/>
</dbReference>
<dbReference type="RefSeq" id="WP_184101706.1">
    <property type="nucleotide sequence ID" value="NZ_JACIJH010000026.1"/>
</dbReference>
<dbReference type="PIRSF" id="PIRSF036492">
    <property type="entry name" value="ALDH"/>
    <property type="match status" value="1"/>
</dbReference>
<feature type="active site" evidence="5 6">
    <location>
        <position position="225"/>
    </location>
</feature>
<dbReference type="Gene3D" id="3.40.309.10">
    <property type="entry name" value="Aldehyde Dehydrogenase, Chain A, domain 2"/>
    <property type="match status" value="1"/>
</dbReference>
<dbReference type="PANTHER" id="PTHR43570">
    <property type="entry name" value="ALDEHYDE DEHYDROGENASE"/>
    <property type="match status" value="1"/>
</dbReference>
<evidence type="ECO:0000313" key="9">
    <source>
        <dbReference type="EMBL" id="MBB5708719.1"/>
    </source>
</evidence>
<dbReference type="GO" id="GO:0004029">
    <property type="term" value="F:aldehyde dehydrogenase (NAD+) activity"/>
    <property type="evidence" value="ECO:0007669"/>
    <property type="project" value="TreeGrafter"/>
</dbReference>
<dbReference type="Proteomes" id="UP000537161">
    <property type="component" value="Unassembled WGS sequence"/>
</dbReference>
<dbReference type="GO" id="GO:0006081">
    <property type="term" value="P:aldehyde metabolic process"/>
    <property type="evidence" value="ECO:0007669"/>
    <property type="project" value="InterPro"/>
</dbReference>
<dbReference type="GO" id="GO:0005737">
    <property type="term" value="C:cytoplasm"/>
    <property type="evidence" value="ECO:0007669"/>
    <property type="project" value="TreeGrafter"/>
</dbReference>
<dbReference type="InterPro" id="IPR016160">
    <property type="entry name" value="Ald_DH_CS_CYS"/>
</dbReference>
<evidence type="ECO:0000256" key="7">
    <source>
        <dbReference type="RuleBase" id="RU003345"/>
    </source>
</evidence>
<dbReference type="Gene3D" id="3.40.605.10">
    <property type="entry name" value="Aldehyde Dehydrogenase, Chain A, domain 1"/>
    <property type="match status" value="1"/>
</dbReference>
<sequence>MATAIGDGIALESERMQRVLAAQKDGFTAAMPESLAVRGDRIDRAIALLVDHAEDFAKAVSEDFGHRSREQTLMTDIMPSVSALKHAKKHMAAWSRGERRKPTFPLGLLGAKAEVVYQPKGVVGVVSPWNFPIGMVFVPMAGILAAGNRAMIKPSEFTENTSALMARLVPDHFDESEMAVFTGGPDVGVAFSRLAFDHLIFTGATSVGRHIMRAAADNLVPVTLELGGKSPTFIGRSANKDLVGQRVAMGKLMNAGQICLAPDYLLVAEDQEDAVIDSVARGAASLYPTLLANDDYTSVVNGRNYDRLQSYLADARDKGAEVIEVNPGNEDFASANGHKMPLHIVRGVTDEMKVMQEEIFGPVLPVRTYRSIDDAIDYVNAHDRPLGLYYFGQDKSEEERVLTRTISGGVTVNDVLFHNAMEDLPFGGVGPSGMGNYHGIDGFRTFSHARAVYRQPKFDVAGMAGFKPPYGKATAKTLARELKK</sequence>
<dbReference type="PROSITE" id="PS00070">
    <property type="entry name" value="ALDEHYDE_DEHYDR_CYS"/>
    <property type="match status" value="1"/>
</dbReference>
<feature type="domain" description="Aldehyde dehydrogenase" evidence="8">
    <location>
        <begin position="11"/>
        <end position="452"/>
    </location>
</feature>
<dbReference type="Pfam" id="PF00171">
    <property type="entry name" value="Aldedh"/>
    <property type="match status" value="1"/>
</dbReference>
<dbReference type="AlphaFoldDB" id="A0A7W9ESH2"/>
<evidence type="ECO:0000256" key="2">
    <source>
        <dbReference type="ARBA" id="ARBA00023002"/>
    </source>
</evidence>
<accession>A0A7W9ESH2</accession>
<name>A0A7W9ESH2_9SPHN</name>
<dbReference type="SUPFAM" id="SSF53720">
    <property type="entry name" value="ALDH-like"/>
    <property type="match status" value="1"/>
</dbReference>
<evidence type="ECO:0000256" key="1">
    <source>
        <dbReference type="ARBA" id="ARBA00009986"/>
    </source>
</evidence>
<organism evidence="9 10">
    <name type="scientific">Sphingopyxis panaciterrulae</name>
    <dbReference type="NCBI Taxonomy" id="462372"/>
    <lineage>
        <taxon>Bacteria</taxon>
        <taxon>Pseudomonadati</taxon>
        <taxon>Pseudomonadota</taxon>
        <taxon>Alphaproteobacteria</taxon>
        <taxon>Sphingomonadales</taxon>
        <taxon>Sphingomonadaceae</taxon>
        <taxon>Sphingopyxis</taxon>
    </lineage>
</organism>
<evidence type="ECO:0000256" key="3">
    <source>
        <dbReference type="ARBA" id="ARBA00023027"/>
    </source>
</evidence>
<dbReference type="InterPro" id="IPR015590">
    <property type="entry name" value="Aldehyde_DH_dom"/>
</dbReference>